<accession>V4TIA9</accession>
<protein>
    <recommendedName>
        <fullName evidence="4">Zinc-finger domain-containing protein</fullName>
    </recommendedName>
</protein>
<dbReference type="STRING" id="631454.N177_1571"/>
<reference evidence="2 3" key="1">
    <citation type="journal article" date="2014" name="Genome Announc.">
        <title>Draft Genome Sequence of Lutibaculum baratangense Strain AMV1T, Isolated from a Mud Volcano in Andamans, India.</title>
        <authorList>
            <person name="Singh A."/>
            <person name="Sreenivas A."/>
            <person name="Sathyanarayana Reddy G."/>
            <person name="Pinnaka A.K."/>
            <person name="Shivaji S."/>
        </authorList>
    </citation>
    <scope>NUCLEOTIDE SEQUENCE [LARGE SCALE GENOMIC DNA]</scope>
    <source>
        <strain evidence="2 3">AMV1</strain>
    </source>
</reference>
<evidence type="ECO:0008006" key="4">
    <source>
        <dbReference type="Google" id="ProtNLM"/>
    </source>
</evidence>
<dbReference type="EMBL" id="AWXZ01000018">
    <property type="protein sequence ID" value="ESR25738.1"/>
    <property type="molecule type" value="Genomic_DNA"/>
</dbReference>
<dbReference type="Proteomes" id="UP000017819">
    <property type="component" value="Unassembled WGS sequence"/>
</dbReference>
<comment type="caution">
    <text evidence="2">The sequence shown here is derived from an EMBL/GenBank/DDBJ whole genome shotgun (WGS) entry which is preliminary data.</text>
</comment>
<keyword evidence="3" id="KW-1185">Reference proteome</keyword>
<evidence type="ECO:0000313" key="2">
    <source>
        <dbReference type="EMBL" id="ESR25738.1"/>
    </source>
</evidence>
<keyword evidence="1" id="KW-1133">Transmembrane helix</keyword>
<sequence length="59" mass="6663">MINHHLNEATLLFYAAGSLGDALSLVVSSHLALCPECRERLRIAQQAGGRFSRRSRRRR</sequence>
<dbReference type="eggNOG" id="COG3806">
    <property type="taxonomic scope" value="Bacteria"/>
</dbReference>
<evidence type="ECO:0000256" key="1">
    <source>
        <dbReference type="SAM" id="Phobius"/>
    </source>
</evidence>
<proteinExistence type="predicted"/>
<dbReference type="AlphaFoldDB" id="V4TIA9"/>
<name>V4TIA9_9HYPH</name>
<evidence type="ECO:0000313" key="3">
    <source>
        <dbReference type="Proteomes" id="UP000017819"/>
    </source>
</evidence>
<keyword evidence="1" id="KW-0472">Membrane</keyword>
<dbReference type="RefSeq" id="WP_023431713.1">
    <property type="nucleotide sequence ID" value="NZ_AWXZ01000018.1"/>
</dbReference>
<gene>
    <name evidence="2" type="ORF">N177_1571</name>
</gene>
<feature type="transmembrane region" description="Helical" evidence="1">
    <location>
        <begin position="12"/>
        <end position="33"/>
    </location>
</feature>
<dbReference type="InterPro" id="IPR041916">
    <property type="entry name" value="Anti_sigma_zinc_sf"/>
</dbReference>
<dbReference type="Gene3D" id="1.10.10.1320">
    <property type="entry name" value="Anti-sigma factor, zinc-finger domain"/>
    <property type="match status" value="1"/>
</dbReference>
<organism evidence="2 3">
    <name type="scientific">Lutibaculum baratangense AMV1</name>
    <dbReference type="NCBI Taxonomy" id="631454"/>
    <lineage>
        <taxon>Bacteria</taxon>
        <taxon>Pseudomonadati</taxon>
        <taxon>Pseudomonadota</taxon>
        <taxon>Alphaproteobacteria</taxon>
        <taxon>Hyphomicrobiales</taxon>
        <taxon>Tepidamorphaceae</taxon>
        <taxon>Lutibaculum</taxon>
    </lineage>
</organism>
<keyword evidence="1" id="KW-0812">Transmembrane</keyword>